<name>A0ACC2T1G9_9FUNG</name>
<evidence type="ECO:0000313" key="2">
    <source>
        <dbReference type="Proteomes" id="UP001165960"/>
    </source>
</evidence>
<keyword evidence="2" id="KW-1185">Reference proteome</keyword>
<organism evidence="1 2">
    <name type="scientific">Entomophthora muscae</name>
    <dbReference type="NCBI Taxonomy" id="34485"/>
    <lineage>
        <taxon>Eukaryota</taxon>
        <taxon>Fungi</taxon>
        <taxon>Fungi incertae sedis</taxon>
        <taxon>Zoopagomycota</taxon>
        <taxon>Entomophthoromycotina</taxon>
        <taxon>Entomophthoromycetes</taxon>
        <taxon>Entomophthorales</taxon>
        <taxon>Entomophthoraceae</taxon>
        <taxon>Entomophthora</taxon>
    </lineage>
</organism>
<reference evidence="1" key="1">
    <citation type="submission" date="2022-04" db="EMBL/GenBank/DDBJ databases">
        <title>Genome of the entomopathogenic fungus Entomophthora muscae.</title>
        <authorList>
            <person name="Elya C."/>
            <person name="Lovett B.R."/>
            <person name="Lee E."/>
            <person name="Macias A.M."/>
            <person name="Hajek A.E."/>
            <person name="De Bivort B.L."/>
            <person name="Kasson M.T."/>
            <person name="De Fine Licht H.H."/>
            <person name="Stajich J.E."/>
        </authorList>
    </citation>
    <scope>NUCLEOTIDE SEQUENCE</scope>
    <source>
        <strain evidence="1">Berkeley</strain>
    </source>
</reference>
<accession>A0ACC2T1G9</accession>
<sequence length="1073" mass="118096">MTGKASKTRSSYFHPRQFTTDSDFKTNLILSITQLITPSMHPEKKPNKRVVDRSGKRYWDVKTKGCHEPFEKVGDKPDHPNCCKGHQRAHEFSTEGLSDSDDDAPLKPIKQKNVPALPPNFAEIKASFTFPKSGNSHVPVYSESDDDAVSTTGLASTSQYGTSPQTFFEASKECKKKSPAAATGTTVSTQPDADSLWQAKTLGEERELSLKYWLTLTPKEKRAIVKLDKDMETFFKVSLPKKQKGSTKSLFCHNRSGACACPDCDTKRSCMQIQFEPFFARYKMAQSMNAAAAAAAASDYGDPKPLREESQQDLKSKALRIAQGFLEKEGKVFTEISNRLLAEQLRAISCCERHSSKGCSLDNSDVCSTDGSSSESYPENGHNTCDQGSACERETNPRFAGHALEELTAHSSFTTMAAHMMGFTATQQSSRRIEIHGKTIEFNSKTLDINHINLSSSDKAPFPAANPPAGVESSSKLPCTDKECTFQCQVNQFDDGCSEISSPEDHFRLALERATDDDSLIKIYIAKLFDYRILNAYRDMLIQQRQLQLIEEFETEARMTKTKPKSKKDKKKTPKSNKQFEEALARKREEARLEEQARKLREARELELAAQRQKEEEEHAAQVQRARAINKQAREQAEKSKKLSKPENIRSPVALKPTKPVERPVPAKPIPQPKVSTPAKASAPRALPTKSTPLPILSSSPKAPPKPASAPTPPPPIITPKRVIAPPAAPPNPILEAEWPALNPSTSKNPKETVTKDQPQNGLPADLLQEPHSPPLLPWATDLAPSSGLEFAPYQSPLFNTGFPYKFNPLPSDGLPVDSSFRSYYLPKPAFSSASHLTPTPLERPHFTLHPPPGLGDLPFASQSTAYTGNHWPLSSALPVLPFADDEQAFIPPPTSQLCNDPLISQVRENARHSYFSLLMDMGVGLGTHAKDRPYVPFSELYLKYTSLFTDRVVSLAQFYQFCSLQSSTNTFEFQPDSTSAYPSVRHFSSLAPAGDSSTSFLSTLHPPNLWASGNSEGPIGNLANSDAPPVITSSFDPLLPSSPSLGSASSSSRFPPHMISTLGNPFLGESLM</sequence>
<dbReference type="Proteomes" id="UP001165960">
    <property type="component" value="Unassembled WGS sequence"/>
</dbReference>
<dbReference type="EMBL" id="QTSX02003742">
    <property type="protein sequence ID" value="KAJ9068382.1"/>
    <property type="molecule type" value="Genomic_DNA"/>
</dbReference>
<proteinExistence type="predicted"/>
<evidence type="ECO:0000313" key="1">
    <source>
        <dbReference type="EMBL" id="KAJ9068382.1"/>
    </source>
</evidence>
<comment type="caution">
    <text evidence="1">The sequence shown here is derived from an EMBL/GenBank/DDBJ whole genome shotgun (WGS) entry which is preliminary data.</text>
</comment>
<protein>
    <submittedName>
        <fullName evidence="1">Uncharacterized protein</fullName>
    </submittedName>
</protein>
<gene>
    <name evidence="1" type="ORF">DSO57_1029268</name>
</gene>